<dbReference type="Pfam" id="PF01261">
    <property type="entry name" value="AP_endonuc_2"/>
    <property type="match status" value="1"/>
</dbReference>
<comment type="similarity">
    <text evidence="4">Belongs to the hyi family.</text>
</comment>
<keyword evidence="10 16" id="KW-0863">Zinc-finger</keyword>
<dbReference type="InterPro" id="IPR007871">
    <property type="entry name" value="Methyltransferase_TRM13"/>
</dbReference>
<name>A0A8B8CPV7_CRAVI</name>
<keyword evidence="19" id="KW-1185">Reference proteome</keyword>
<comment type="function">
    <text evidence="2">Catalyzes the reversible isomerization between hydroxypyruvate and 2-hydroxy-3-oxopropanoate (also termed tartronate semialdehyde).</text>
</comment>
<keyword evidence="7 16" id="KW-0949">S-adenosyl-L-methionine</keyword>
<evidence type="ECO:0000256" key="6">
    <source>
        <dbReference type="ARBA" id="ARBA00022679"/>
    </source>
</evidence>
<feature type="compositionally biased region" description="Basic and acidic residues" evidence="17">
    <location>
        <begin position="673"/>
        <end position="689"/>
    </location>
</feature>
<dbReference type="PANTHER" id="PTHR12998">
    <property type="entry name" value="TRNA:M(4)X MODIFICATION ENZYME TRM13 HOMOLOG"/>
    <property type="match status" value="1"/>
</dbReference>
<evidence type="ECO:0000256" key="1">
    <source>
        <dbReference type="ARBA" id="ARBA00000476"/>
    </source>
</evidence>
<dbReference type="Gene3D" id="3.20.20.150">
    <property type="entry name" value="Divalent-metal-dependent TIM barrel enzymes"/>
    <property type="match status" value="1"/>
</dbReference>
<evidence type="ECO:0000256" key="16">
    <source>
        <dbReference type="RuleBase" id="RU367103"/>
    </source>
</evidence>
<organism evidence="19 20">
    <name type="scientific">Crassostrea virginica</name>
    <name type="common">Eastern oyster</name>
    <dbReference type="NCBI Taxonomy" id="6565"/>
    <lineage>
        <taxon>Eukaryota</taxon>
        <taxon>Metazoa</taxon>
        <taxon>Spiralia</taxon>
        <taxon>Lophotrochozoa</taxon>
        <taxon>Mollusca</taxon>
        <taxon>Bivalvia</taxon>
        <taxon>Autobranchia</taxon>
        <taxon>Pteriomorphia</taxon>
        <taxon>Ostreida</taxon>
        <taxon>Ostreoidea</taxon>
        <taxon>Ostreidae</taxon>
        <taxon>Crassostrea</taxon>
    </lineage>
</organism>
<dbReference type="PANTHER" id="PTHR12998:SF0">
    <property type="entry name" value="TRNA:M(4)X MODIFICATION ENZYME TRM13 HOMOLOG"/>
    <property type="match status" value="1"/>
</dbReference>
<evidence type="ECO:0000256" key="9">
    <source>
        <dbReference type="ARBA" id="ARBA00022723"/>
    </source>
</evidence>
<dbReference type="KEGG" id="cvn:111120080"/>
<evidence type="ECO:0000313" key="20">
    <source>
        <dbReference type="RefSeq" id="XP_022316451.1"/>
    </source>
</evidence>
<evidence type="ECO:0000256" key="13">
    <source>
        <dbReference type="ARBA" id="ARBA00048165"/>
    </source>
</evidence>
<keyword evidence="8 16" id="KW-0819">tRNA processing</keyword>
<comment type="catalytic activity">
    <reaction evidence="15 16">
        <text>adenosine(4) in tRNA(His) + S-adenosyl-L-methionine = 2'-O-methyladenosine(4) in tRNA(His) + S-adenosyl-L-homocysteine + H(+)</text>
        <dbReference type="Rhea" id="RHEA:43196"/>
        <dbReference type="Rhea" id="RHEA-COMP:10401"/>
        <dbReference type="Rhea" id="RHEA-COMP:10402"/>
        <dbReference type="ChEBI" id="CHEBI:15378"/>
        <dbReference type="ChEBI" id="CHEBI:57856"/>
        <dbReference type="ChEBI" id="CHEBI:59789"/>
        <dbReference type="ChEBI" id="CHEBI:74411"/>
        <dbReference type="ChEBI" id="CHEBI:74477"/>
        <dbReference type="EC" id="2.1.1.225"/>
    </reaction>
</comment>
<dbReference type="OrthoDB" id="4214675at2759"/>
<dbReference type="GeneID" id="111120080"/>
<evidence type="ECO:0000256" key="17">
    <source>
        <dbReference type="SAM" id="MobiDB-lite"/>
    </source>
</evidence>
<dbReference type="Proteomes" id="UP000694844">
    <property type="component" value="Chromosome 2"/>
</dbReference>
<evidence type="ECO:0000256" key="4">
    <source>
        <dbReference type="ARBA" id="ARBA00005962"/>
    </source>
</evidence>
<dbReference type="GO" id="GO:0106050">
    <property type="term" value="F:tRNA 2'-O-methyltransferase activity"/>
    <property type="evidence" value="ECO:0007669"/>
    <property type="project" value="UniProtKB-UniRule"/>
</dbReference>
<dbReference type="GO" id="GO:0008903">
    <property type="term" value="F:hydroxypyruvate isomerase activity"/>
    <property type="evidence" value="ECO:0007669"/>
    <property type="project" value="UniProtKB-EC"/>
</dbReference>
<evidence type="ECO:0000256" key="5">
    <source>
        <dbReference type="ARBA" id="ARBA00022603"/>
    </source>
</evidence>
<dbReference type="InterPro" id="IPR013022">
    <property type="entry name" value="Xyl_isomerase-like_TIM-brl"/>
</dbReference>
<evidence type="ECO:0000313" key="19">
    <source>
        <dbReference type="Proteomes" id="UP000694844"/>
    </source>
</evidence>
<evidence type="ECO:0000256" key="14">
    <source>
        <dbReference type="ARBA" id="ARBA00048635"/>
    </source>
</evidence>
<dbReference type="InterPro" id="IPR036237">
    <property type="entry name" value="Xyl_isomerase-like_sf"/>
</dbReference>
<keyword evidence="12" id="KW-0413">Isomerase</keyword>
<keyword evidence="5 16" id="KW-0489">Methyltransferase</keyword>
<dbReference type="FunFam" id="3.20.20.150:FF:000007">
    <property type="entry name" value="Hydroxypyruvate isomerase"/>
    <property type="match status" value="1"/>
</dbReference>
<evidence type="ECO:0000256" key="10">
    <source>
        <dbReference type="ARBA" id="ARBA00022771"/>
    </source>
</evidence>
<evidence type="ECO:0000256" key="2">
    <source>
        <dbReference type="ARBA" id="ARBA00002968"/>
    </source>
</evidence>
<evidence type="ECO:0000256" key="7">
    <source>
        <dbReference type="ARBA" id="ARBA00022691"/>
    </source>
</evidence>
<feature type="region of interest" description="Disordered" evidence="17">
    <location>
        <begin position="622"/>
        <end position="721"/>
    </location>
</feature>
<feature type="compositionally biased region" description="Basic and acidic residues" evidence="17">
    <location>
        <begin position="622"/>
        <end position="655"/>
    </location>
</feature>
<protein>
    <recommendedName>
        <fullName evidence="16">tRNA:m(4)X modification enzyme TRM13</fullName>
        <ecNumber evidence="16">2.1.1.225</ecNumber>
    </recommendedName>
</protein>
<dbReference type="GO" id="GO:0030488">
    <property type="term" value="P:tRNA methylation"/>
    <property type="evidence" value="ECO:0007669"/>
    <property type="project" value="InterPro"/>
</dbReference>
<comment type="function">
    <text evidence="16">tRNA methylase which 2'-O-methylates cytidine(4) in tRNA(Pro) and tRNA(Gly)(GCC), and adenosine(4) in tRNA(His).</text>
</comment>
<dbReference type="Pfam" id="PF05206">
    <property type="entry name" value="TRM13"/>
    <property type="match status" value="2"/>
</dbReference>
<dbReference type="RefSeq" id="XP_022316451.1">
    <property type="nucleotide sequence ID" value="XM_022460743.1"/>
</dbReference>
<evidence type="ECO:0000256" key="12">
    <source>
        <dbReference type="ARBA" id="ARBA00023235"/>
    </source>
</evidence>
<reference evidence="20" key="1">
    <citation type="submission" date="2025-08" db="UniProtKB">
        <authorList>
            <consortium name="RefSeq"/>
        </authorList>
    </citation>
    <scope>IDENTIFICATION</scope>
    <source>
        <tissue evidence="20">Whole sample</tissue>
    </source>
</reference>
<dbReference type="InterPro" id="IPR022776">
    <property type="entry name" value="TRM13/UPF0224_CHHC_Znf_dom"/>
</dbReference>
<sequence>MIAKLVCFRKLLYVCSRNFGTDSMSIKFSANITMMFCELPTMAERYSAAKAAGFKYVESAMPYLEPLESLKEAKEKAGVEQVLINTWPGDFRNGELGLAALPDRQDEFESKLDLAIEYAKGLNCKRIHVLAGMKTDKYKEAEMETTFIKNVTLAAKKFQPEGITCLIEPLNSRITAPRYLLTDVNKAVEIIKKINLPNLKLQFDFFHIQIMEGNLTKTLEKYLPYVGHIQIAQVPDRGEPDRQGEINYPYIFDLLRKLKYEGLVGLEYKPRGNTVEGLKWIKDYGLDIVNQRERIACPLNSKHYCYKDSLEKHLKKCRKQQKDLPPYYSQGINTDNESANTRQEMKIPLKEFSTTELQDLIKKVNDLYDEHVKHIDEHILHHPCLDEELNNESFGIPAIRHRKQQASLVGQLQTLDLLREGLCYVELGAGKGNLSHWIQQALPDKTDLGFVLVDYGHVRYKADNRHKWPDSGPKFERLRIDIANLNLGKVESISSNQRPVVAVGKHLCGAATDLALRCVTKTLRVGHSEDSVKQPEHKKLKTEDNASQSAQLAGVTIALCCHHRCTWDSYVGKEFLQGCGLTPRDFVLLCKLSGWTAATWTGWKTKEEMRRESKEQVNHNIEKEMNQETKEGMKSETMEETNSETKEEMIRETKEFFNMNENQSDPSTAAGKVTEKSSSESQLENEKTDVQQSADSNGPQEHADTGPLFSRSDLQLSPSQREEIGRKCKRLIDIGRVHYLRNCGLQSQLKTYIEEKLTPENVIIVANTAS</sequence>
<proteinExistence type="inferred from homology"/>
<dbReference type="PROSITE" id="PS51800">
    <property type="entry name" value="ZF_CHHC_U11_48K"/>
    <property type="match status" value="1"/>
</dbReference>
<accession>A0A8B8CPV7</accession>
<evidence type="ECO:0000256" key="8">
    <source>
        <dbReference type="ARBA" id="ARBA00022694"/>
    </source>
</evidence>
<comment type="similarity">
    <text evidence="3 16">Belongs to the methyltransferase TRM13 family.</text>
</comment>
<keyword evidence="11 16" id="KW-0862">Zinc</keyword>
<keyword evidence="6 16" id="KW-0808">Transferase</keyword>
<comment type="catalytic activity">
    <reaction evidence="13 16">
        <text>cytidine(4) in tRNA(Pro) + S-adenosyl-L-methionine = 2'-O-methylcytidine(4) in tRNA(Pro) + S-adenosyl-L-homocysteine + H(+)</text>
        <dbReference type="Rhea" id="RHEA:32767"/>
        <dbReference type="Rhea" id="RHEA-COMP:10397"/>
        <dbReference type="Rhea" id="RHEA-COMP:10398"/>
        <dbReference type="ChEBI" id="CHEBI:15378"/>
        <dbReference type="ChEBI" id="CHEBI:57856"/>
        <dbReference type="ChEBI" id="CHEBI:59789"/>
        <dbReference type="ChEBI" id="CHEBI:74495"/>
        <dbReference type="ChEBI" id="CHEBI:82748"/>
        <dbReference type="EC" id="2.1.1.225"/>
    </reaction>
</comment>
<feature type="compositionally biased region" description="Polar residues" evidence="17">
    <location>
        <begin position="690"/>
        <end position="699"/>
    </location>
</feature>
<dbReference type="AlphaFoldDB" id="A0A8B8CPV7"/>
<feature type="domain" description="CHHC U11-48K-type" evidence="18">
    <location>
        <begin position="294"/>
        <end position="321"/>
    </location>
</feature>
<evidence type="ECO:0000256" key="3">
    <source>
        <dbReference type="ARBA" id="ARBA00005265"/>
    </source>
</evidence>
<dbReference type="GO" id="GO:0008270">
    <property type="term" value="F:zinc ion binding"/>
    <property type="evidence" value="ECO:0007669"/>
    <property type="project" value="UniProtKB-KW"/>
</dbReference>
<keyword evidence="9 16" id="KW-0479">Metal-binding</keyword>
<evidence type="ECO:0000256" key="11">
    <source>
        <dbReference type="ARBA" id="ARBA00022833"/>
    </source>
</evidence>
<comment type="catalytic activity">
    <reaction evidence="1">
        <text>3-hydroxypyruvate = 2-hydroxy-3-oxopropanoate</text>
        <dbReference type="Rhea" id="RHEA:11952"/>
        <dbReference type="ChEBI" id="CHEBI:17180"/>
        <dbReference type="ChEBI" id="CHEBI:57978"/>
        <dbReference type="EC" id="5.3.1.22"/>
    </reaction>
</comment>
<evidence type="ECO:0000259" key="18">
    <source>
        <dbReference type="PROSITE" id="PS51800"/>
    </source>
</evidence>
<dbReference type="EC" id="2.1.1.225" evidence="16"/>
<evidence type="ECO:0000256" key="15">
    <source>
        <dbReference type="ARBA" id="ARBA00049393"/>
    </source>
</evidence>
<dbReference type="InterPro" id="IPR039044">
    <property type="entry name" value="Trm13"/>
</dbReference>
<comment type="catalytic activity">
    <reaction evidence="14 16">
        <text>cytidine(4) in tRNA(Gly)(GCC) + S-adenosyl-L-methionine = 2'-O-methylcytidine(4) in tRNA(Gly)(GCC) + S-adenosyl-L-homocysteine + H(+)</text>
        <dbReference type="Rhea" id="RHEA:43192"/>
        <dbReference type="Rhea" id="RHEA-COMP:10399"/>
        <dbReference type="Rhea" id="RHEA-COMP:10400"/>
        <dbReference type="ChEBI" id="CHEBI:15378"/>
        <dbReference type="ChEBI" id="CHEBI:57856"/>
        <dbReference type="ChEBI" id="CHEBI:59789"/>
        <dbReference type="ChEBI" id="CHEBI:74495"/>
        <dbReference type="ChEBI" id="CHEBI:82748"/>
        <dbReference type="EC" id="2.1.1.225"/>
    </reaction>
</comment>
<dbReference type="Pfam" id="PF05253">
    <property type="entry name" value="zf-U11-48K"/>
    <property type="match status" value="1"/>
</dbReference>
<dbReference type="SUPFAM" id="SSF51658">
    <property type="entry name" value="Xylose isomerase-like"/>
    <property type="match status" value="1"/>
</dbReference>
<gene>
    <name evidence="20" type="primary">LOC111120080</name>
</gene>